<organism evidence="1 2">
    <name type="scientific">Lentinula edodes</name>
    <name type="common">Shiitake mushroom</name>
    <name type="synonym">Lentinus edodes</name>
    <dbReference type="NCBI Taxonomy" id="5353"/>
    <lineage>
        <taxon>Eukaryota</taxon>
        <taxon>Fungi</taxon>
        <taxon>Dikarya</taxon>
        <taxon>Basidiomycota</taxon>
        <taxon>Agaricomycotina</taxon>
        <taxon>Agaricomycetes</taxon>
        <taxon>Agaricomycetidae</taxon>
        <taxon>Agaricales</taxon>
        <taxon>Marasmiineae</taxon>
        <taxon>Omphalotaceae</taxon>
        <taxon>Lentinula</taxon>
    </lineage>
</organism>
<sequence>MSLGPYLISYKAIPAAVFQIPSNTKRQRWFVDHNSCLVKFAGRKFPQVILHNFNTLQFATTKISLYYL</sequence>
<comment type="caution">
    <text evidence="1">The sequence shown here is derived from an EMBL/GenBank/DDBJ whole genome shotgun (WGS) entry which is preliminary data.</text>
</comment>
<dbReference type="EMBL" id="BDGU01000287">
    <property type="protein sequence ID" value="GAW05926.1"/>
    <property type="molecule type" value="Genomic_DNA"/>
</dbReference>
<proteinExistence type="predicted"/>
<dbReference type="AlphaFoldDB" id="A0A1Q3EFG9"/>
<name>A0A1Q3EFG9_LENED</name>
<dbReference type="Proteomes" id="UP000188533">
    <property type="component" value="Unassembled WGS sequence"/>
</dbReference>
<evidence type="ECO:0000313" key="2">
    <source>
        <dbReference type="Proteomes" id="UP000188533"/>
    </source>
</evidence>
<reference evidence="1 2" key="1">
    <citation type="submission" date="2016-08" db="EMBL/GenBank/DDBJ databases">
        <authorList>
            <consortium name="Lentinula edodes genome sequencing consortium"/>
            <person name="Sakamoto Y."/>
            <person name="Nakade K."/>
            <person name="Sato S."/>
            <person name="Yoshida Y."/>
            <person name="Miyazaki K."/>
            <person name="Natsume S."/>
            <person name="Konno N."/>
        </authorList>
    </citation>
    <scope>NUCLEOTIDE SEQUENCE [LARGE SCALE GENOMIC DNA]</scope>
    <source>
        <strain evidence="1 2">NBRC 111202</strain>
    </source>
</reference>
<protein>
    <submittedName>
        <fullName evidence="1">Uncharacterized protein</fullName>
    </submittedName>
</protein>
<accession>A0A1Q3EFG9</accession>
<reference evidence="1 2" key="2">
    <citation type="submission" date="2017-02" db="EMBL/GenBank/DDBJ databases">
        <title>A genome survey and senescence transcriptome analysis in Lentinula edodes.</title>
        <authorList>
            <person name="Sakamoto Y."/>
            <person name="Nakade K."/>
            <person name="Sato S."/>
            <person name="Yoshida Y."/>
            <person name="Miyazaki K."/>
            <person name="Natsume S."/>
            <person name="Konno N."/>
        </authorList>
    </citation>
    <scope>NUCLEOTIDE SEQUENCE [LARGE SCALE GENOMIC DNA]</scope>
    <source>
        <strain evidence="1 2">NBRC 111202</strain>
    </source>
</reference>
<gene>
    <name evidence="1" type="ORF">LENED_007814</name>
</gene>
<evidence type="ECO:0000313" key="1">
    <source>
        <dbReference type="EMBL" id="GAW05926.1"/>
    </source>
</evidence>
<keyword evidence="2" id="KW-1185">Reference proteome</keyword>